<sequence length="286" mass="31309">MVVTSRASLKLVTSIDVDASVDSVKRFLLSLGNVVSGVAGVRVLDVRDGMCRCVWSRSRGVFRRTREAIEISIAVNGSGSSIIYNGSSNRFSFVMEFKVDKALKGSRVSAFAGCRGDERRCNEFVEALADAIASKLRSLPISRAYTSIDPYSLLDPAALATLIPKLELLMQKELGPGQRPEDIEESIRAIAMRSNADTYSIAILRGSSKDLESFVAILVNGEGEIVAWLLVEKGDDGAESLYNEGDVESLRRILARLRESKIMLRLYRITSNALKECCEGTMSRGI</sequence>
<dbReference type="EMBL" id="DSEU01000017">
    <property type="protein sequence ID" value="HEM66512.1"/>
    <property type="molecule type" value="Genomic_DNA"/>
</dbReference>
<gene>
    <name evidence="1" type="ORF">ENO26_02925</name>
</gene>
<proteinExistence type="predicted"/>
<organism evidence="1">
    <name type="scientific">Ignisphaera aggregans</name>
    <dbReference type="NCBI Taxonomy" id="334771"/>
    <lineage>
        <taxon>Archaea</taxon>
        <taxon>Thermoproteota</taxon>
        <taxon>Thermoprotei</taxon>
        <taxon>Desulfurococcales</taxon>
        <taxon>Desulfurococcaceae</taxon>
        <taxon>Ignisphaera</taxon>
    </lineage>
</organism>
<protein>
    <submittedName>
        <fullName evidence="1">Uncharacterized protein</fullName>
    </submittedName>
</protein>
<accession>A0A7J2U2V7</accession>
<name>A0A7J2U2V7_9CREN</name>
<reference evidence="1" key="1">
    <citation type="journal article" date="2020" name="mSystems">
        <title>Genome- and Community-Level Interaction Insights into Carbon Utilization and Element Cycling Functions of Hydrothermarchaeota in Hydrothermal Sediment.</title>
        <authorList>
            <person name="Zhou Z."/>
            <person name="Liu Y."/>
            <person name="Xu W."/>
            <person name="Pan J."/>
            <person name="Luo Z.H."/>
            <person name="Li M."/>
        </authorList>
    </citation>
    <scope>NUCLEOTIDE SEQUENCE [LARGE SCALE GENOMIC DNA]</scope>
    <source>
        <strain evidence="1">SpSt-125</strain>
    </source>
</reference>
<comment type="caution">
    <text evidence="1">The sequence shown here is derived from an EMBL/GenBank/DDBJ whole genome shotgun (WGS) entry which is preliminary data.</text>
</comment>
<evidence type="ECO:0000313" key="1">
    <source>
        <dbReference type="EMBL" id="HEM66512.1"/>
    </source>
</evidence>
<dbReference type="AlphaFoldDB" id="A0A7J2U2V7"/>